<accession>A0A9P7GNS9</accession>
<comment type="caution">
    <text evidence="2">The sequence shown here is derived from an EMBL/GenBank/DDBJ whole genome shotgun (WGS) entry which is preliminary data.</text>
</comment>
<evidence type="ECO:0000313" key="2">
    <source>
        <dbReference type="EMBL" id="KAG5654032.1"/>
    </source>
</evidence>
<dbReference type="GO" id="GO:0008081">
    <property type="term" value="F:phosphoric diester hydrolase activity"/>
    <property type="evidence" value="ECO:0007669"/>
    <property type="project" value="InterPro"/>
</dbReference>
<sequence>MLFNIESKVDAVTPTNSRGPEDFVKLQHQVFVQSGYSLKNIIYQSFDWRTLIGMKALEPKIATAALASSATVGEIDGTTPWLAGLKLSDFPGETLDLKVTNAAKSIKADILSPSAVSNNSPVPDPQQAGYIPFTTKAMVDLAHKLGMTVIPWTVNRLNIADQLLAWGVDGIISDYPTQMRRLVEQKGYRVTPTYSQDVVLKCLEKHTRK</sequence>
<dbReference type="Proteomes" id="UP000717328">
    <property type="component" value="Unassembled WGS sequence"/>
</dbReference>
<dbReference type="PANTHER" id="PTHR46211:SF14">
    <property type="entry name" value="GLYCEROPHOSPHODIESTER PHOSPHODIESTERASE"/>
    <property type="match status" value="1"/>
</dbReference>
<dbReference type="EMBL" id="JABCKI010000022">
    <property type="protein sequence ID" value="KAG5654032.1"/>
    <property type="molecule type" value="Genomic_DNA"/>
</dbReference>
<name>A0A9P7GNS9_9AGAR</name>
<proteinExistence type="predicted"/>
<evidence type="ECO:0000313" key="3">
    <source>
        <dbReference type="Proteomes" id="UP000717328"/>
    </source>
</evidence>
<protein>
    <recommendedName>
        <fullName evidence="1">GP-PDE domain-containing protein</fullName>
    </recommendedName>
</protein>
<organism evidence="2 3">
    <name type="scientific">Sphagnurus paluster</name>
    <dbReference type="NCBI Taxonomy" id="117069"/>
    <lineage>
        <taxon>Eukaryota</taxon>
        <taxon>Fungi</taxon>
        <taxon>Dikarya</taxon>
        <taxon>Basidiomycota</taxon>
        <taxon>Agaricomycotina</taxon>
        <taxon>Agaricomycetes</taxon>
        <taxon>Agaricomycetidae</taxon>
        <taxon>Agaricales</taxon>
        <taxon>Tricholomatineae</taxon>
        <taxon>Lyophyllaceae</taxon>
        <taxon>Sphagnurus</taxon>
    </lineage>
</organism>
<evidence type="ECO:0000259" key="1">
    <source>
        <dbReference type="PROSITE" id="PS51704"/>
    </source>
</evidence>
<dbReference type="Gene3D" id="3.20.20.190">
    <property type="entry name" value="Phosphatidylinositol (PI) phosphodiesterase"/>
    <property type="match status" value="1"/>
</dbReference>
<dbReference type="InterPro" id="IPR030395">
    <property type="entry name" value="GP_PDE_dom"/>
</dbReference>
<dbReference type="GO" id="GO:0006629">
    <property type="term" value="P:lipid metabolic process"/>
    <property type="evidence" value="ECO:0007669"/>
    <property type="project" value="InterPro"/>
</dbReference>
<dbReference type="SUPFAM" id="SSF51695">
    <property type="entry name" value="PLC-like phosphodiesterases"/>
    <property type="match status" value="1"/>
</dbReference>
<dbReference type="Pfam" id="PF03009">
    <property type="entry name" value="GDPD"/>
    <property type="match status" value="1"/>
</dbReference>
<dbReference type="OrthoDB" id="1058301at2759"/>
<dbReference type="AlphaFoldDB" id="A0A9P7GNS9"/>
<keyword evidence="3" id="KW-1185">Reference proteome</keyword>
<dbReference type="InterPro" id="IPR017946">
    <property type="entry name" value="PLC-like_Pdiesterase_TIM-brl"/>
</dbReference>
<reference evidence="2" key="2">
    <citation type="submission" date="2021-10" db="EMBL/GenBank/DDBJ databases">
        <title>Phylogenomics reveals ancestral predisposition of the termite-cultivated fungus Termitomyces towards a domesticated lifestyle.</title>
        <authorList>
            <person name="Auxier B."/>
            <person name="Grum-Grzhimaylo A."/>
            <person name="Cardenas M.E."/>
            <person name="Lodge J.D."/>
            <person name="Laessoe T."/>
            <person name="Pedersen O."/>
            <person name="Smith M.E."/>
            <person name="Kuyper T.W."/>
            <person name="Franco-Molano E.A."/>
            <person name="Baroni T.J."/>
            <person name="Aanen D.K."/>
        </authorList>
    </citation>
    <scope>NUCLEOTIDE SEQUENCE</scope>
    <source>
        <strain evidence="2">D49</strain>
    </source>
</reference>
<dbReference type="PANTHER" id="PTHR46211">
    <property type="entry name" value="GLYCEROPHOSPHORYL DIESTER PHOSPHODIESTERASE"/>
    <property type="match status" value="1"/>
</dbReference>
<reference evidence="2" key="1">
    <citation type="submission" date="2021-02" db="EMBL/GenBank/DDBJ databases">
        <authorList>
            <person name="Nieuwenhuis M."/>
            <person name="Van De Peppel L.J.J."/>
        </authorList>
    </citation>
    <scope>NUCLEOTIDE SEQUENCE</scope>
    <source>
        <strain evidence="2">D49</strain>
    </source>
</reference>
<gene>
    <name evidence="2" type="ORF">H0H81_008048</name>
</gene>
<dbReference type="PROSITE" id="PS51704">
    <property type="entry name" value="GP_PDE"/>
    <property type="match status" value="1"/>
</dbReference>
<feature type="domain" description="GP-PDE" evidence="1">
    <location>
        <begin position="1"/>
        <end position="183"/>
    </location>
</feature>